<dbReference type="Proteomes" id="UP000006281">
    <property type="component" value="Chromosome"/>
</dbReference>
<dbReference type="SMART" id="SM00854">
    <property type="entry name" value="PGA_cap"/>
    <property type="match status" value="1"/>
</dbReference>
<evidence type="ECO:0000313" key="4">
    <source>
        <dbReference type="EMBL" id="CCH30220.1"/>
    </source>
</evidence>
<dbReference type="AlphaFoldDB" id="K0JRH4"/>
<proteinExistence type="inferred from homology"/>
<dbReference type="HOGENOM" id="CLU_345068_0_0_11"/>
<dbReference type="SUPFAM" id="SSF56300">
    <property type="entry name" value="Metallo-dependent phosphatases"/>
    <property type="match status" value="1"/>
</dbReference>
<dbReference type="InterPro" id="IPR029052">
    <property type="entry name" value="Metallo-depent_PP-like"/>
</dbReference>
<dbReference type="InterPro" id="IPR019079">
    <property type="entry name" value="Capsule_synth_CapA"/>
</dbReference>
<feature type="domain" description="Capsule synthesis protein CapA" evidence="3">
    <location>
        <begin position="134"/>
        <end position="468"/>
    </location>
</feature>
<dbReference type="EMBL" id="HE804045">
    <property type="protein sequence ID" value="CCH30220.1"/>
    <property type="molecule type" value="Genomic_DNA"/>
</dbReference>
<sequence length="822" mass="88072">MRIIGTLRRRWPWVAIPLAAALTAGAVVYAVNDPDCAGCLRPAGGGTIAVSLRVADESGDPVEGATVTVHSPLGNPATLTSDEDGLVEVPELPGPAMAVVAADGHLTEPVPLGWSDSGKRVDLRLLARNGKRFAVHSAGDVMFGRRYVKPGQEESSGRSEPLIPDDGAADGAKDVVSAIAPAFAAADFRTVNVETVVSDKPDDAAYPGKRYILKSATATVAGLRALSTDLAVLANNHSRDLLDGGVADTRAALSGAGIAMVGAGANATEAAAPHRREVNGTGVGVLAYTSVEGSFVNESFPEASVREPDDVAEADRWQYDTRTWGHPQGGVPNAPRRIREAWERFSAAESRLPADQVAAMWASLARVYPEVQDWVARRGHGGAALWSTEGSTAQIRQAAAENPLVMVQLHAGFQFQEAASDNIREVARKAIDAGADIVVAHHPHVLQGLEWYKGKLIAYSLGNFVFEQNFLATFASAFLRTVWEGDTLVEARLYPLELVDYKPVPVTDSAAERVLARVWERSLLPLESYRTDSGDVRTRPREAGTPAQLVLERHTGRLVTEARAAESKQRDVGPGAAVDLAEPASALVKPVSGTNVDIGRDLYEWGHFEDETADATVSEAVHWSVNSRGEGARPGDAAAGLRSLRLEAREGDSVQSRPIARIPLPRHRAFEEKRGKAVATDPEPSYSLVAKVRRSSSAQAVVRFDVYHFDDSNPAEDPTSKVVVTLTKPVDVPADGQWHQVAVDLTVAELDTGPTKGNMVMPYLKVTASAEQTAWADLDDLRFVEWRDAKSSNTNFATHTMARNRGNAASTLAYEVMLPKAP</sequence>
<feature type="signal peptide" evidence="2">
    <location>
        <begin position="1"/>
        <end position="26"/>
    </location>
</feature>
<organism evidence="4 5">
    <name type="scientific">Saccharothrix espanaensis (strain ATCC 51144 / DSM 44229 / JCM 9112 / NBRC 15066 / NRRL 15764)</name>
    <dbReference type="NCBI Taxonomy" id="1179773"/>
    <lineage>
        <taxon>Bacteria</taxon>
        <taxon>Bacillati</taxon>
        <taxon>Actinomycetota</taxon>
        <taxon>Actinomycetes</taxon>
        <taxon>Pseudonocardiales</taxon>
        <taxon>Pseudonocardiaceae</taxon>
        <taxon>Saccharothrix</taxon>
    </lineage>
</organism>
<accession>K0JRH4</accession>
<dbReference type="InterPro" id="IPR052169">
    <property type="entry name" value="CW_Biosynth-Accessory"/>
</dbReference>
<name>K0JRH4_SACES</name>
<dbReference type="Gene3D" id="3.60.21.10">
    <property type="match status" value="1"/>
</dbReference>
<dbReference type="KEGG" id="sesp:BN6_29110"/>
<gene>
    <name evidence="4" type="ordered locus">BN6_29110</name>
</gene>
<dbReference type="eggNOG" id="COG2843">
    <property type="taxonomic scope" value="Bacteria"/>
</dbReference>
<evidence type="ECO:0000313" key="5">
    <source>
        <dbReference type="Proteomes" id="UP000006281"/>
    </source>
</evidence>
<evidence type="ECO:0000256" key="1">
    <source>
        <dbReference type="ARBA" id="ARBA00005662"/>
    </source>
</evidence>
<evidence type="ECO:0000256" key="2">
    <source>
        <dbReference type="SAM" id="SignalP"/>
    </source>
</evidence>
<dbReference type="OrthoDB" id="9810718at2"/>
<feature type="chain" id="PRO_5038585759" description="Capsule synthesis protein CapA domain-containing protein" evidence="2">
    <location>
        <begin position="27"/>
        <end position="822"/>
    </location>
</feature>
<protein>
    <recommendedName>
        <fullName evidence="3">Capsule synthesis protein CapA domain-containing protein</fullName>
    </recommendedName>
</protein>
<dbReference type="PANTHER" id="PTHR33393">
    <property type="entry name" value="POLYGLUTAMINE SYNTHESIS ACCESSORY PROTEIN RV0574C-RELATED"/>
    <property type="match status" value="1"/>
</dbReference>
<dbReference type="Pfam" id="PF09587">
    <property type="entry name" value="PGA_cap"/>
    <property type="match status" value="1"/>
</dbReference>
<dbReference type="InterPro" id="IPR008969">
    <property type="entry name" value="CarboxyPept-like_regulatory"/>
</dbReference>
<reference evidence="4 5" key="1">
    <citation type="journal article" date="2012" name="BMC Genomics">
        <title>Complete genome sequence of Saccharothrix espanaensis DSM 44229T and comparison to the other completely sequenced Pseudonocardiaceae.</title>
        <authorList>
            <person name="Strobel T."/>
            <person name="Al-Dilaimi A."/>
            <person name="Blom J."/>
            <person name="Gessner A."/>
            <person name="Kalinowski J."/>
            <person name="Luzhetska M."/>
            <person name="Puhler A."/>
            <person name="Szczepanowski R."/>
            <person name="Bechthold A."/>
            <person name="Ruckert C."/>
        </authorList>
    </citation>
    <scope>NUCLEOTIDE SEQUENCE [LARGE SCALE GENOMIC DNA]</scope>
    <source>
        <strain evidence="5">ATCC 51144 / DSM 44229 / JCM 9112 / NBRC 15066 / NRRL 15764</strain>
    </source>
</reference>
<dbReference type="STRING" id="1179773.BN6_29110"/>
<keyword evidence="5" id="KW-1185">Reference proteome</keyword>
<evidence type="ECO:0000259" key="3">
    <source>
        <dbReference type="SMART" id="SM00854"/>
    </source>
</evidence>
<keyword evidence="2" id="KW-0732">Signal</keyword>
<dbReference type="PATRIC" id="fig|1179773.3.peg.2901"/>
<dbReference type="RefSeq" id="WP_015100332.1">
    <property type="nucleotide sequence ID" value="NC_019673.1"/>
</dbReference>
<dbReference type="PANTHER" id="PTHR33393:SF13">
    <property type="entry name" value="PGA BIOSYNTHESIS PROTEIN CAPA"/>
    <property type="match status" value="1"/>
</dbReference>
<dbReference type="SUPFAM" id="SSF49464">
    <property type="entry name" value="Carboxypeptidase regulatory domain-like"/>
    <property type="match status" value="1"/>
</dbReference>
<comment type="similarity">
    <text evidence="1">Belongs to the CapA family.</text>
</comment>